<protein>
    <submittedName>
        <fullName evidence="1">Uncharacterized protein</fullName>
    </submittedName>
</protein>
<name>A0A0V0XIM5_TRIPS</name>
<reference evidence="3 4" key="1">
    <citation type="submission" date="2015-01" db="EMBL/GenBank/DDBJ databases">
        <title>Evolution of Trichinella species and genotypes.</title>
        <authorList>
            <person name="Korhonen P.K."/>
            <person name="Edoardo P."/>
            <person name="Giuseppe L.R."/>
            <person name="Gasser R.B."/>
        </authorList>
    </citation>
    <scope>NUCLEOTIDE SEQUENCE [LARGE SCALE GENOMIC DNA]</scope>
    <source>
        <strain evidence="1">ISS141</strain>
        <strain evidence="2">ISS470</strain>
    </source>
</reference>
<dbReference type="OrthoDB" id="10328036at2759"/>
<comment type="caution">
    <text evidence="1">The sequence shown here is derived from an EMBL/GenBank/DDBJ whole genome shotgun (WGS) entry which is preliminary data.</text>
</comment>
<accession>A0A0V0XIM5</accession>
<dbReference type="Proteomes" id="UP000054815">
    <property type="component" value="Unassembled WGS sequence"/>
</dbReference>
<organism evidence="1 3">
    <name type="scientific">Trichinella pseudospiralis</name>
    <name type="common">Parasitic roundworm</name>
    <dbReference type="NCBI Taxonomy" id="6337"/>
    <lineage>
        <taxon>Eukaryota</taxon>
        <taxon>Metazoa</taxon>
        <taxon>Ecdysozoa</taxon>
        <taxon>Nematoda</taxon>
        <taxon>Enoplea</taxon>
        <taxon>Dorylaimia</taxon>
        <taxon>Trichinellida</taxon>
        <taxon>Trichinellidae</taxon>
        <taxon>Trichinella</taxon>
    </lineage>
</organism>
<gene>
    <name evidence="2" type="ORF">T4D_5665</name>
    <name evidence="1" type="ORF">T4E_3132</name>
</gene>
<keyword evidence="4" id="KW-1185">Reference proteome</keyword>
<proteinExistence type="predicted"/>
<dbReference type="EMBL" id="JYDT01000125">
    <property type="protein sequence ID" value="KRY84013.1"/>
    <property type="molecule type" value="Genomic_DNA"/>
</dbReference>
<evidence type="ECO:0000313" key="1">
    <source>
        <dbReference type="EMBL" id="KRX87836.1"/>
    </source>
</evidence>
<dbReference type="EMBL" id="JYDU01000264">
    <property type="protein sequence ID" value="KRX87836.1"/>
    <property type="molecule type" value="Genomic_DNA"/>
</dbReference>
<evidence type="ECO:0000313" key="4">
    <source>
        <dbReference type="Proteomes" id="UP000054995"/>
    </source>
</evidence>
<sequence length="73" mass="8562">MYIRLLENECRLGDVYHHTSLSEDLAATTVNNNQASMWRHCPTEDNPSDMLSRGFEQHSCSLKKLEYLDFERN</sequence>
<dbReference type="AlphaFoldDB" id="A0A0V0XIM5"/>
<dbReference type="Proteomes" id="UP000054995">
    <property type="component" value="Unassembled WGS sequence"/>
</dbReference>
<evidence type="ECO:0000313" key="2">
    <source>
        <dbReference type="EMBL" id="KRY84013.1"/>
    </source>
</evidence>
<evidence type="ECO:0000313" key="3">
    <source>
        <dbReference type="Proteomes" id="UP000054815"/>
    </source>
</evidence>